<feature type="binding site" evidence="7">
    <location>
        <begin position="250"/>
        <end position="257"/>
    </location>
    <ligand>
        <name>GTP</name>
        <dbReference type="ChEBI" id="CHEBI:37565"/>
    </ligand>
</feature>
<comment type="caution">
    <text evidence="10">The sequence shown here is derived from an EMBL/GenBank/DDBJ whole genome shotgun (WGS) entry which is preliminary data.</text>
</comment>
<feature type="compositionally biased region" description="Acidic residues" evidence="8">
    <location>
        <begin position="469"/>
        <end position="478"/>
    </location>
</feature>
<sequence length="788" mass="82415">MSPGPKKRKPTEPKAPRDASAKGDASNGKEGAAEADKPSAGGGRVIRDADGVIVGSKGAGPKILGFVDIKPKAKPKPKAGAGGGRGRGPGSRGPGRGKPGGPKREIVIDKGGGGPDQPKGRASARKAREVRSVRRPHHGRPVRRSGKPSSAGTAEMSADKKRVRVDGSIALGELAKQMGVKAPKVVRILWGMGIRNANPNFSIDLETAELVAAEFDYRVEDVSFHESELLEAGEGELEGEPRAPVVTVMGHVDHGKTTLLDRLRKAEVAAGEAGGITQHVGAYRVQTNAGPVVFVDTPGHAAFSAMRERGAQLTDIVVLIVAANDGVMPTTVEAIQQIRKAEVAVVVAINKCDLPSADPAKVERQLMEHQILSETYGGDVPFVQISAKTGAGVDDLLEQIALLGEVLELRATAEGRASGLVLESRIDKGRGVITTLLVQSGTLNRGDVVVAGESSGRVSALIPSGDLPVEGEVEGEGEGEGKKAKKAKKKPKKDKPKKKDKKKAKPAAQVTVQSSGPATVVEVAGLDEAPAVGIAFNVVEDEKAAKQLIGHRRELRRRDAKSGAPSFAERLAAERRAELPTIALVIRADVQGSLEAVEQVFAEIRSEKVSTKIIAAGVGAVTEGDIKLATTARQSGGNVTPAIFGFGVKGPGKVTAMAEAEGIPLQTSKVIYELGDKLEALMLAQLQPSYVEHDLGKAEVRKLFPTSQGVVCGCRVVSGKITRNAGVRVVRDGERVGDAKLASLRIVNRDVKEVGTDQECGILLSGANLAEEGDVLEAFELEAIAPTL</sequence>
<dbReference type="InterPro" id="IPR027417">
    <property type="entry name" value="P-loop_NTPase"/>
</dbReference>
<keyword evidence="6 7" id="KW-0342">GTP-binding</keyword>
<dbReference type="InterPro" id="IPR000795">
    <property type="entry name" value="T_Tr_GTP-bd_dom"/>
</dbReference>
<feature type="binding site" evidence="7">
    <location>
        <begin position="296"/>
        <end position="300"/>
    </location>
    <ligand>
        <name>GTP</name>
        <dbReference type="ChEBI" id="CHEBI:37565"/>
    </ligand>
</feature>
<comment type="subcellular location">
    <subcellularLocation>
        <location evidence="7">Cytoplasm</location>
    </subcellularLocation>
</comment>
<feature type="region of interest" description="Disordered" evidence="8">
    <location>
        <begin position="1"/>
        <end position="160"/>
    </location>
</feature>
<dbReference type="Pfam" id="PF22042">
    <property type="entry name" value="EF-G_D2"/>
    <property type="match status" value="1"/>
</dbReference>
<feature type="domain" description="Tr-type G" evidence="9">
    <location>
        <begin position="241"/>
        <end position="408"/>
    </location>
</feature>
<dbReference type="NCBIfam" id="TIGR00231">
    <property type="entry name" value="small_GTP"/>
    <property type="match status" value="1"/>
</dbReference>
<dbReference type="AlphaFoldDB" id="A6G5J6"/>
<dbReference type="SUPFAM" id="SSF50447">
    <property type="entry name" value="Translation proteins"/>
    <property type="match status" value="2"/>
</dbReference>
<dbReference type="InterPro" id="IPR036925">
    <property type="entry name" value="TIF_IF2_dom3_sf"/>
</dbReference>
<dbReference type="InterPro" id="IPR023115">
    <property type="entry name" value="TIF_IF2_dom3"/>
</dbReference>
<evidence type="ECO:0000313" key="11">
    <source>
        <dbReference type="Proteomes" id="UP000005801"/>
    </source>
</evidence>
<feature type="region of interest" description="Disordered" evidence="8">
    <location>
        <begin position="461"/>
        <end position="513"/>
    </location>
</feature>
<feature type="compositionally biased region" description="Basic residues" evidence="8">
    <location>
        <begin position="133"/>
        <end position="146"/>
    </location>
</feature>
<reference evidence="10 11" key="1">
    <citation type="submission" date="2007-06" db="EMBL/GenBank/DDBJ databases">
        <authorList>
            <person name="Shimkets L."/>
            <person name="Ferriera S."/>
            <person name="Johnson J."/>
            <person name="Kravitz S."/>
            <person name="Beeson K."/>
            <person name="Sutton G."/>
            <person name="Rogers Y.-H."/>
            <person name="Friedman R."/>
            <person name="Frazier M."/>
            <person name="Venter J.C."/>
        </authorList>
    </citation>
    <scope>NUCLEOTIDE SEQUENCE [LARGE SCALE GENOMIC DNA]</scope>
    <source>
        <strain evidence="10 11">SIR-1</strain>
    </source>
</reference>
<dbReference type="EMBL" id="ABCS01000026">
    <property type="protein sequence ID" value="EDM78777.1"/>
    <property type="molecule type" value="Genomic_DNA"/>
</dbReference>
<dbReference type="PROSITE" id="PS51722">
    <property type="entry name" value="G_TR_2"/>
    <property type="match status" value="1"/>
</dbReference>
<dbReference type="Pfam" id="PF00009">
    <property type="entry name" value="GTP_EFTU"/>
    <property type="match status" value="1"/>
</dbReference>
<evidence type="ECO:0000256" key="7">
    <source>
        <dbReference type="HAMAP-Rule" id="MF_00100"/>
    </source>
</evidence>
<accession>A6G5J6</accession>
<dbReference type="PANTHER" id="PTHR43381:SF5">
    <property type="entry name" value="TR-TYPE G DOMAIN-CONTAINING PROTEIN"/>
    <property type="match status" value="1"/>
</dbReference>
<feature type="binding site" evidence="7">
    <location>
        <begin position="350"/>
        <end position="353"/>
    </location>
    <ligand>
        <name>GTP</name>
        <dbReference type="ChEBI" id="CHEBI:37565"/>
    </ligand>
</feature>
<organism evidence="10 11">
    <name type="scientific">Plesiocystis pacifica SIR-1</name>
    <dbReference type="NCBI Taxonomy" id="391625"/>
    <lineage>
        <taxon>Bacteria</taxon>
        <taxon>Pseudomonadati</taxon>
        <taxon>Myxococcota</taxon>
        <taxon>Polyangia</taxon>
        <taxon>Nannocystales</taxon>
        <taxon>Nannocystaceae</taxon>
        <taxon>Plesiocystis</taxon>
    </lineage>
</organism>
<evidence type="ECO:0000256" key="2">
    <source>
        <dbReference type="ARBA" id="ARBA00020675"/>
    </source>
</evidence>
<protein>
    <recommendedName>
        <fullName evidence="2 7">Translation initiation factor IF-2</fullName>
    </recommendedName>
</protein>
<dbReference type="Gene3D" id="2.40.30.10">
    <property type="entry name" value="Translation factors"/>
    <property type="match status" value="2"/>
</dbReference>
<evidence type="ECO:0000256" key="5">
    <source>
        <dbReference type="ARBA" id="ARBA00022917"/>
    </source>
</evidence>
<keyword evidence="3 7" id="KW-0396">Initiation factor</keyword>
<dbReference type="InterPro" id="IPR000178">
    <property type="entry name" value="TF_IF2_bacterial-like"/>
</dbReference>
<dbReference type="OrthoDB" id="9811804at2"/>
<dbReference type="SUPFAM" id="SSF52156">
    <property type="entry name" value="Initiation factor IF2/eIF5b, domain 3"/>
    <property type="match status" value="1"/>
</dbReference>
<dbReference type="RefSeq" id="WP_006971995.1">
    <property type="nucleotide sequence ID" value="NZ_ABCS01000026.1"/>
</dbReference>
<dbReference type="PANTHER" id="PTHR43381">
    <property type="entry name" value="TRANSLATION INITIATION FACTOR IF-2-RELATED"/>
    <property type="match status" value="1"/>
</dbReference>
<gene>
    <name evidence="7" type="primary">infB</name>
    <name evidence="10" type="ORF">PPSIR1_32302</name>
</gene>
<comment type="function">
    <text evidence="7">One of the essential components for the initiation of protein synthesis. Protects formylmethionyl-tRNA from spontaneous hydrolysis and promotes its binding to the 30S ribosomal subunits. Also involved in the hydrolysis of GTP during the formation of the 70S ribosomal complex.</text>
</comment>
<evidence type="ECO:0000259" key="9">
    <source>
        <dbReference type="PROSITE" id="PS51722"/>
    </source>
</evidence>
<proteinExistence type="inferred from homology"/>
<dbReference type="SUPFAM" id="SSF52540">
    <property type="entry name" value="P-loop containing nucleoside triphosphate hydrolases"/>
    <property type="match status" value="1"/>
</dbReference>
<dbReference type="GO" id="GO:0005737">
    <property type="term" value="C:cytoplasm"/>
    <property type="evidence" value="ECO:0007669"/>
    <property type="project" value="UniProtKB-SubCell"/>
</dbReference>
<dbReference type="Pfam" id="PF11987">
    <property type="entry name" value="IF-2"/>
    <property type="match status" value="1"/>
</dbReference>
<keyword evidence="4 7" id="KW-0547">Nucleotide-binding</keyword>
<dbReference type="Pfam" id="PF04760">
    <property type="entry name" value="IF2_N"/>
    <property type="match status" value="1"/>
</dbReference>
<dbReference type="CDD" id="cd01887">
    <property type="entry name" value="IF2_eIF5B"/>
    <property type="match status" value="1"/>
</dbReference>
<dbReference type="Gene3D" id="3.40.50.10050">
    <property type="entry name" value="Translation initiation factor IF- 2, domain 3"/>
    <property type="match status" value="1"/>
</dbReference>
<dbReference type="GO" id="GO:0003743">
    <property type="term" value="F:translation initiation factor activity"/>
    <property type="evidence" value="ECO:0007669"/>
    <property type="project" value="UniProtKB-UniRule"/>
</dbReference>
<evidence type="ECO:0000256" key="6">
    <source>
        <dbReference type="ARBA" id="ARBA00023134"/>
    </source>
</evidence>
<dbReference type="GO" id="GO:0005525">
    <property type="term" value="F:GTP binding"/>
    <property type="evidence" value="ECO:0007669"/>
    <property type="project" value="UniProtKB-KW"/>
</dbReference>
<evidence type="ECO:0000256" key="1">
    <source>
        <dbReference type="ARBA" id="ARBA00007733"/>
    </source>
</evidence>
<dbReference type="InterPro" id="IPR006847">
    <property type="entry name" value="IF2_N"/>
</dbReference>
<dbReference type="InterPro" id="IPR053905">
    <property type="entry name" value="EF-G-like_DII"/>
</dbReference>
<keyword evidence="5 7" id="KW-0648">Protein biosynthesis</keyword>
<evidence type="ECO:0000313" key="10">
    <source>
        <dbReference type="EMBL" id="EDM78777.1"/>
    </source>
</evidence>
<dbReference type="CDD" id="cd03692">
    <property type="entry name" value="mtIF2_IVc"/>
    <property type="match status" value="1"/>
</dbReference>
<keyword evidence="11" id="KW-1185">Reference proteome</keyword>
<evidence type="ECO:0000256" key="3">
    <source>
        <dbReference type="ARBA" id="ARBA00022540"/>
    </source>
</evidence>
<dbReference type="FunFam" id="2.40.30.10:FF:000008">
    <property type="entry name" value="Translation initiation factor IF-2"/>
    <property type="match status" value="1"/>
</dbReference>
<dbReference type="GO" id="GO:0003924">
    <property type="term" value="F:GTPase activity"/>
    <property type="evidence" value="ECO:0007669"/>
    <property type="project" value="UniProtKB-UniRule"/>
</dbReference>
<dbReference type="HAMAP" id="MF_00100_B">
    <property type="entry name" value="IF_2_B"/>
    <property type="match status" value="1"/>
</dbReference>
<feature type="region of interest" description="G-domain" evidence="7">
    <location>
        <begin position="244"/>
        <end position="392"/>
    </location>
</feature>
<dbReference type="Proteomes" id="UP000005801">
    <property type="component" value="Unassembled WGS sequence"/>
</dbReference>
<dbReference type="InterPro" id="IPR015760">
    <property type="entry name" value="TIF_IF2"/>
</dbReference>
<evidence type="ECO:0000256" key="4">
    <source>
        <dbReference type="ARBA" id="ARBA00022741"/>
    </source>
</evidence>
<feature type="compositionally biased region" description="Basic residues" evidence="8">
    <location>
        <begin position="483"/>
        <end position="505"/>
    </location>
</feature>
<dbReference type="eggNOG" id="COG0532">
    <property type="taxonomic scope" value="Bacteria"/>
</dbReference>
<dbReference type="InterPro" id="IPR005225">
    <property type="entry name" value="Small_GTP-bd"/>
</dbReference>
<keyword evidence="7" id="KW-0963">Cytoplasm</keyword>
<dbReference type="InterPro" id="IPR009000">
    <property type="entry name" value="Transl_B-barrel_sf"/>
</dbReference>
<dbReference type="FunFam" id="3.40.50.300:FF:000019">
    <property type="entry name" value="Translation initiation factor IF-2"/>
    <property type="match status" value="1"/>
</dbReference>
<dbReference type="STRING" id="391625.PPSIR1_32302"/>
<feature type="compositionally biased region" description="Gly residues" evidence="8">
    <location>
        <begin position="80"/>
        <end position="100"/>
    </location>
</feature>
<dbReference type="FunFam" id="3.40.50.10050:FF:000001">
    <property type="entry name" value="Translation initiation factor IF-2"/>
    <property type="match status" value="1"/>
</dbReference>
<dbReference type="Gene3D" id="3.40.50.300">
    <property type="entry name" value="P-loop containing nucleotide triphosphate hydrolases"/>
    <property type="match status" value="1"/>
</dbReference>
<feature type="compositionally biased region" description="Basic and acidic residues" evidence="8">
    <location>
        <begin position="10"/>
        <end position="21"/>
    </location>
</feature>
<name>A6G5J6_9BACT</name>
<evidence type="ECO:0000256" key="8">
    <source>
        <dbReference type="SAM" id="MobiDB-lite"/>
    </source>
</evidence>
<comment type="similarity">
    <text evidence="1 7">Belongs to the TRAFAC class translation factor GTPase superfamily. Classic translation factor GTPase family. IF-2 subfamily.</text>
</comment>